<dbReference type="EMBL" id="JAZDUF010000001">
    <property type="protein sequence ID" value="MEE3849281.1"/>
    <property type="molecule type" value="Genomic_DNA"/>
</dbReference>
<keyword evidence="7" id="KW-1185">Reference proteome</keyword>
<evidence type="ECO:0000259" key="4">
    <source>
        <dbReference type="Pfam" id="PF13530"/>
    </source>
</evidence>
<keyword evidence="2 3" id="KW-0012">Acyltransferase</keyword>
<dbReference type="Gene3D" id="3.40.630.30">
    <property type="match status" value="2"/>
</dbReference>
<feature type="active site" description="Proton donor" evidence="3">
    <location>
        <position position="136"/>
    </location>
</feature>
<dbReference type="InterPro" id="IPR025559">
    <property type="entry name" value="Eis_dom"/>
</dbReference>
<dbReference type="InterPro" id="IPR051554">
    <property type="entry name" value="Acetyltransferase_Eis"/>
</dbReference>
<dbReference type="Proteomes" id="UP001347146">
    <property type="component" value="Unassembled WGS sequence"/>
</dbReference>
<dbReference type="PANTHER" id="PTHR37817:SF1">
    <property type="entry name" value="N-ACETYLTRANSFERASE EIS"/>
    <property type="match status" value="1"/>
</dbReference>
<comment type="subunit">
    <text evidence="3">Homohexamer; trimer of dimers.</text>
</comment>
<evidence type="ECO:0000313" key="7">
    <source>
        <dbReference type="Proteomes" id="UP001347146"/>
    </source>
</evidence>
<protein>
    <submittedName>
        <fullName evidence="6">GNAT family N-acetyltransferase</fullName>
    </submittedName>
</protein>
<dbReference type="InterPro" id="IPR036527">
    <property type="entry name" value="SCP2_sterol-bd_dom_sf"/>
</dbReference>
<dbReference type="SUPFAM" id="SSF55729">
    <property type="entry name" value="Acyl-CoA N-acyltransferases (Nat)"/>
    <property type="match status" value="1"/>
</dbReference>
<feature type="active site" description="Proton acceptor; via carboxylate" evidence="3">
    <location>
        <position position="413"/>
    </location>
</feature>
<proteinExistence type="inferred from homology"/>
<dbReference type="PANTHER" id="PTHR37817">
    <property type="entry name" value="N-ACETYLTRANSFERASE EIS"/>
    <property type="match status" value="1"/>
</dbReference>
<dbReference type="HAMAP" id="MF_01812">
    <property type="entry name" value="Eis"/>
    <property type="match status" value="1"/>
</dbReference>
<evidence type="ECO:0000259" key="5">
    <source>
        <dbReference type="Pfam" id="PF17668"/>
    </source>
</evidence>
<dbReference type="SUPFAM" id="SSF55718">
    <property type="entry name" value="SCP-like"/>
    <property type="match status" value="1"/>
</dbReference>
<feature type="binding site" evidence="3">
    <location>
        <begin position="131"/>
        <end position="132"/>
    </location>
    <ligand>
        <name>acetyl-CoA</name>
        <dbReference type="ChEBI" id="CHEBI:57288"/>
    </ligand>
</feature>
<dbReference type="NCBIfam" id="NF002367">
    <property type="entry name" value="PRK01346.1-4"/>
    <property type="match status" value="1"/>
</dbReference>
<dbReference type="Pfam" id="PF13527">
    <property type="entry name" value="Acetyltransf_9"/>
    <property type="match status" value="1"/>
</dbReference>
<dbReference type="Gene3D" id="3.30.1050.10">
    <property type="entry name" value="SCP2 sterol-binding domain"/>
    <property type="match status" value="1"/>
</dbReference>
<dbReference type="Pfam" id="PF17668">
    <property type="entry name" value="Acetyltransf_17"/>
    <property type="match status" value="1"/>
</dbReference>
<organism evidence="6 7">
    <name type="scientific">Gordonia sesuvii</name>
    <dbReference type="NCBI Taxonomy" id="3116777"/>
    <lineage>
        <taxon>Bacteria</taxon>
        <taxon>Bacillati</taxon>
        <taxon>Actinomycetota</taxon>
        <taxon>Actinomycetes</taxon>
        <taxon>Mycobacteriales</taxon>
        <taxon>Gordoniaceae</taxon>
        <taxon>Gordonia</taxon>
    </lineage>
</organism>
<dbReference type="Pfam" id="PF13530">
    <property type="entry name" value="SCP2_2"/>
    <property type="match status" value="1"/>
</dbReference>
<comment type="caution">
    <text evidence="6">The sequence shown here is derived from an EMBL/GenBank/DDBJ whole genome shotgun (WGS) entry which is preliminary data.</text>
</comment>
<comment type="similarity">
    <text evidence="3">Belongs to the acetyltransferase Eis family.</text>
</comment>
<feature type="domain" description="Eis-like acetyltransferase" evidence="5">
    <location>
        <begin position="195"/>
        <end position="307"/>
    </location>
</feature>
<evidence type="ECO:0000313" key="6">
    <source>
        <dbReference type="EMBL" id="MEE3849281.1"/>
    </source>
</evidence>
<dbReference type="InterPro" id="IPR022902">
    <property type="entry name" value="NAcTrfase_Eis"/>
</dbReference>
<gene>
    <name evidence="6" type="ORF">VZC37_02995</name>
</gene>
<keyword evidence="1 3" id="KW-0808">Transferase</keyword>
<evidence type="ECO:0000256" key="2">
    <source>
        <dbReference type="ARBA" id="ARBA00023315"/>
    </source>
</evidence>
<name>A0ABU7M8A1_9ACTN</name>
<reference evidence="6 7" key="1">
    <citation type="submission" date="2024-01" db="EMBL/GenBank/DDBJ databases">
        <title>Draft genome sequence of Gordonia sp. LSe1-13.</title>
        <authorList>
            <person name="Suphannarot A."/>
            <person name="Mingma R."/>
        </authorList>
    </citation>
    <scope>NUCLEOTIDE SEQUENCE [LARGE SCALE GENOMIC DNA]</scope>
    <source>
        <strain evidence="6 7">LSe1-13</strain>
    </source>
</reference>
<feature type="binding site" evidence="3">
    <location>
        <begin position="95"/>
        <end position="97"/>
    </location>
    <ligand>
        <name>acetyl-CoA</name>
        <dbReference type="ChEBI" id="CHEBI:57288"/>
    </ligand>
</feature>
<feature type="domain" description="Enhanced intracellular survival protein" evidence="4">
    <location>
        <begin position="310"/>
        <end position="408"/>
    </location>
</feature>
<accession>A0ABU7M8A1</accession>
<evidence type="ECO:0000256" key="1">
    <source>
        <dbReference type="ARBA" id="ARBA00022679"/>
    </source>
</evidence>
<sequence>MTISQDASALAVSRATDADWDEIFATDARAFLMTNPLSTAEQADLRGKVDDTDVVLVRDPQGLVGSPLVGVSMYYRMTVTVPGGEQQPAAGLSWVSVAATHRRRGILRTMITELFDQWEAEDQVFAILTASEATIYERYGFGPACHAHEVSVDLSAAKMRRPVDPEISPVNYATGEEVARRVPEIHARWAASRSGAVHRPETWWEPILADRPSQRPAQTSGLHYLLHADGYASYRINTSAEPTRGDVAEVFAVTDDAHTELWRVLTGLDLMASVTASVPVDDPLPAKLVDHRAVSVTGLTDKMWLRILDVPRALTSRRYFADLDVVLEVTDEFRGRGGVFDMSIRNGGAIVAPSTSTPTVRLDISVLSSLFLGGTNARTFAAADRLWTADSSTLRALDRAFTPEQAPFSGTFF</sequence>
<dbReference type="InterPro" id="IPR041380">
    <property type="entry name" value="Acetyltransf_17"/>
</dbReference>
<evidence type="ECO:0000256" key="3">
    <source>
        <dbReference type="HAMAP-Rule" id="MF_01812"/>
    </source>
</evidence>
<dbReference type="InterPro" id="IPR016181">
    <property type="entry name" value="Acyl_CoA_acyltransferase"/>
</dbReference>
<feature type="binding site" evidence="3">
    <location>
        <begin position="103"/>
        <end position="108"/>
    </location>
    <ligand>
        <name>acetyl-CoA</name>
        <dbReference type="ChEBI" id="CHEBI:57288"/>
    </ligand>
</feature>